<protein>
    <submittedName>
        <fullName evidence="1">Uncharacterized protein</fullName>
    </submittedName>
</protein>
<keyword evidence="2" id="KW-1185">Reference proteome</keyword>
<gene>
    <name evidence="1" type="ORF">DPMN_071745</name>
</gene>
<evidence type="ECO:0000313" key="1">
    <source>
        <dbReference type="EMBL" id="KAH3712067.1"/>
    </source>
</evidence>
<sequence length="80" mass="9053">MAARLMMNYPDKVTCDTDTFQTCRLPASYFVEMATKQLKGLKNVGVIREFAGFSGEQKTVAKQITHSMYPILGMYFSLKC</sequence>
<evidence type="ECO:0000313" key="2">
    <source>
        <dbReference type="Proteomes" id="UP000828390"/>
    </source>
</evidence>
<organism evidence="1 2">
    <name type="scientific">Dreissena polymorpha</name>
    <name type="common">Zebra mussel</name>
    <name type="synonym">Mytilus polymorpha</name>
    <dbReference type="NCBI Taxonomy" id="45954"/>
    <lineage>
        <taxon>Eukaryota</taxon>
        <taxon>Metazoa</taxon>
        <taxon>Spiralia</taxon>
        <taxon>Lophotrochozoa</taxon>
        <taxon>Mollusca</taxon>
        <taxon>Bivalvia</taxon>
        <taxon>Autobranchia</taxon>
        <taxon>Heteroconchia</taxon>
        <taxon>Euheterodonta</taxon>
        <taxon>Imparidentia</taxon>
        <taxon>Neoheterodontei</taxon>
        <taxon>Myida</taxon>
        <taxon>Dreissenoidea</taxon>
        <taxon>Dreissenidae</taxon>
        <taxon>Dreissena</taxon>
    </lineage>
</organism>
<dbReference type="EMBL" id="JAIWYP010000014">
    <property type="protein sequence ID" value="KAH3712067.1"/>
    <property type="molecule type" value="Genomic_DNA"/>
</dbReference>
<reference evidence="1" key="1">
    <citation type="journal article" date="2019" name="bioRxiv">
        <title>The Genome of the Zebra Mussel, Dreissena polymorpha: A Resource for Invasive Species Research.</title>
        <authorList>
            <person name="McCartney M.A."/>
            <person name="Auch B."/>
            <person name="Kono T."/>
            <person name="Mallez S."/>
            <person name="Zhang Y."/>
            <person name="Obille A."/>
            <person name="Becker A."/>
            <person name="Abrahante J.E."/>
            <person name="Garbe J."/>
            <person name="Badalamenti J.P."/>
            <person name="Herman A."/>
            <person name="Mangelson H."/>
            <person name="Liachko I."/>
            <person name="Sullivan S."/>
            <person name="Sone E.D."/>
            <person name="Koren S."/>
            <person name="Silverstein K.A.T."/>
            <person name="Beckman K.B."/>
            <person name="Gohl D.M."/>
        </authorList>
    </citation>
    <scope>NUCLEOTIDE SEQUENCE</scope>
    <source>
        <strain evidence="1">Duluth1</strain>
        <tissue evidence="1">Whole animal</tissue>
    </source>
</reference>
<reference evidence="1" key="2">
    <citation type="submission" date="2020-11" db="EMBL/GenBank/DDBJ databases">
        <authorList>
            <person name="McCartney M.A."/>
            <person name="Auch B."/>
            <person name="Kono T."/>
            <person name="Mallez S."/>
            <person name="Becker A."/>
            <person name="Gohl D.M."/>
            <person name="Silverstein K.A.T."/>
            <person name="Koren S."/>
            <person name="Bechman K.B."/>
            <person name="Herman A."/>
            <person name="Abrahante J.E."/>
            <person name="Garbe J."/>
        </authorList>
    </citation>
    <scope>NUCLEOTIDE SEQUENCE</scope>
    <source>
        <strain evidence="1">Duluth1</strain>
        <tissue evidence="1">Whole animal</tissue>
    </source>
</reference>
<dbReference type="Proteomes" id="UP000828390">
    <property type="component" value="Unassembled WGS sequence"/>
</dbReference>
<dbReference type="AlphaFoldDB" id="A0A9D4BWH6"/>
<accession>A0A9D4BWH6</accession>
<comment type="caution">
    <text evidence="1">The sequence shown here is derived from an EMBL/GenBank/DDBJ whole genome shotgun (WGS) entry which is preliminary data.</text>
</comment>
<proteinExistence type="predicted"/>
<name>A0A9D4BWH6_DREPO</name>